<reference evidence="3 4" key="1">
    <citation type="submission" date="2018-06" db="EMBL/GenBank/DDBJ databases">
        <title>Actinomadura craniellae sp. nov. isolated from marine sponge Craniella sp.</title>
        <authorList>
            <person name="Li L."/>
            <person name="Xu Q.H."/>
            <person name="Lin H.W."/>
            <person name="Lu Y.H."/>
        </authorList>
    </citation>
    <scope>NUCLEOTIDE SEQUENCE [LARGE SCALE GENOMIC DNA]</scope>
    <source>
        <strain evidence="3 4">LHW63021</strain>
    </source>
</reference>
<dbReference type="Gene3D" id="3.40.50.620">
    <property type="entry name" value="HUPs"/>
    <property type="match status" value="2"/>
</dbReference>
<feature type="domain" description="UspA" evidence="2">
    <location>
        <begin position="150"/>
        <end position="284"/>
    </location>
</feature>
<dbReference type="Pfam" id="PF00582">
    <property type="entry name" value="Usp"/>
    <property type="match status" value="2"/>
</dbReference>
<sequence>MTDDRPIVVGTDGSETSRRAVEWAADDAALRNRPLVIVYAVEQWTYGAAGLALPETAEALEREGRRILANARDLATARRPGVPVTTELVFEAPVAALRAYSERAFEIVLGHRGLGGFTSLLLGSVGLGVAGHCGGPVVIVRDEQPPPQGRIVAGVDLSDDSAAALAYAFETAAGRGAALRVVYAWRLPPTLLQSGYTIDVEDVEATVRRELGKVCVPWRERHPGVEVVEEIAHDHPVRVLTEASSQADLVVVGARRRTGLHAVRLGSVSHGLVHHAHCPVAVVRPVAGGIPGESRTG</sequence>
<dbReference type="PRINTS" id="PR01438">
    <property type="entry name" value="UNVRSLSTRESS"/>
</dbReference>
<protein>
    <submittedName>
        <fullName evidence="3">Universal stress protein</fullName>
    </submittedName>
</protein>
<dbReference type="OrthoDB" id="9816117at2"/>
<dbReference type="InterPro" id="IPR014729">
    <property type="entry name" value="Rossmann-like_a/b/a_fold"/>
</dbReference>
<organism evidence="3 4">
    <name type="scientific">Actinomadura craniellae</name>
    <dbReference type="NCBI Taxonomy" id="2231787"/>
    <lineage>
        <taxon>Bacteria</taxon>
        <taxon>Bacillati</taxon>
        <taxon>Actinomycetota</taxon>
        <taxon>Actinomycetes</taxon>
        <taxon>Streptosporangiales</taxon>
        <taxon>Thermomonosporaceae</taxon>
        <taxon>Actinomadura</taxon>
    </lineage>
</organism>
<name>A0A365GZK9_9ACTN</name>
<dbReference type="InterPro" id="IPR006016">
    <property type="entry name" value="UspA"/>
</dbReference>
<dbReference type="InterPro" id="IPR006015">
    <property type="entry name" value="Universal_stress_UspA"/>
</dbReference>
<evidence type="ECO:0000259" key="2">
    <source>
        <dbReference type="Pfam" id="PF00582"/>
    </source>
</evidence>
<dbReference type="PANTHER" id="PTHR46553">
    <property type="entry name" value="ADENINE NUCLEOTIDE ALPHA HYDROLASES-LIKE SUPERFAMILY PROTEIN"/>
    <property type="match status" value="1"/>
</dbReference>
<keyword evidence="4" id="KW-1185">Reference proteome</keyword>
<dbReference type="PANTHER" id="PTHR46553:SF3">
    <property type="entry name" value="ADENINE NUCLEOTIDE ALPHA HYDROLASES-LIKE SUPERFAMILY PROTEIN"/>
    <property type="match status" value="1"/>
</dbReference>
<comment type="caution">
    <text evidence="3">The sequence shown here is derived from an EMBL/GenBank/DDBJ whole genome shotgun (WGS) entry which is preliminary data.</text>
</comment>
<evidence type="ECO:0000256" key="1">
    <source>
        <dbReference type="ARBA" id="ARBA00008791"/>
    </source>
</evidence>
<dbReference type="RefSeq" id="WP_111870765.1">
    <property type="nucleotide sequence ID" value="NZ_QLYX01000014.1"/>
</dbReference>
<evidence type="ECO:0000313" key="3">
    <source>
        <dbReference type="EMBL" id="RAY12275.1"/>
    </source>
</evidence>
<dbReference type="EMBL" id="QLYX01000014">
    <property type="protein sequence ID" value="RAY12275.1"/>
    <property type="molecule type" value="Genomic_DNA"/>
</dbReference>
<dbReference type="AlphaFoldDB" id="A0A365GZK9"/>
<accession>A0A365GZK9</accession>
<dbReference type="Proteomes" id="UP000251891">
    <property type="component" value="Unassembled WGS sequence"/>
</dbReference>
<comment type="similarity">
    <text evidence="1">Belongs to the universal stress protein A family.</text>
</comment>
<proteinExistence type="inferred from homology"/>
<dbReference type="SUPFAM" id="SSF52402">
    <property type="entry name" value="Adenine nucleotide alpha hydrolases-like"/>
    <property type="match status" value="2"/>
</dbReference>
<gene>
    <name evidence="3" type="ORF">DPM19_26565</name>
</gene>
<evidence type="ECO:0000313" key="4">
    <source>
        <dbReference type="Proteomes" id="UP000251891"/>
    </source>
</evidence>
<feature type="domain" description="UspA" evidence="2">
    <location>
        <begin position="5"/>
        <end position="141"/>
    </location>
</feature>